<sequence length="344" mass="40041">MQRVVSNLCNLLCSHYEITLISCYKANETLPATYNFPTNVKIIYFNEIYPDFKLDSFWDKVKFSYRINQLLPNGSKNILIVNNLLYPFFKKKNTIYIRLFHNSFENAYKKYLYKKPLFPPRIALFDKLIVLSSKELNHWQKLHKNIEVIPNFLPSIPKESSPLQSKIVLSVGRMDKGDQKGFFRLVDIWEIVQKDSRFGEWKLHIVGDGLLKEQIEEKIKAKNLQDSIILKPFTNQIEQEYLQASIYAMTSLFEGLPMVLVESASFGLPQISFDINTGPSDIIENEKSGFLIPDGDLEGYAEKLKALMQNQNLRESMGKRAKEIAQEKFSKEAILLKWQKMFNN</sequence>
<dbReference type="EC" id="2.4.-.-" evidence="2"/>
<proteinExistence type="predicted"/>
<evidence type="ECO:0000259" key="1">
    <source>
        <dbReference type="Pfam" id="PF00534"/>
    </source>
</evidence>
<dbReference type="HOGENOM" id="CLU_009583_0_0_7"/>
<dbReference type="Gene3D" id="3.40.50.2000">
    <property type="entry name" value="Glycogen Phosphorylase B"/>
    <property type="match status" value="2"/>
</dbReference>
<reference evidence="3" key="1">
    <citation type="journal article" date="2014" name="Genome Announc.">
        <title>Draft genome sequences of six enterohepatic helicobacter species isolated from humans and one from rhesus macaques.</title>
        <authorList>
            <person name="Shen Z."/>
            <person name="Sheh A."/>
            <person name="Young S.K."/>
            <person name="Abouelliel A."/>
            <person name="Ward D.V."/>
            <person name="Earl A.M."/>
            <person name="Fox J.G."/>
        </authorList>
    </citation>
    <scope>NUCLEOTIDE SEQUENCE [LARGE SCALE GENOMIC DNA]</scope>
    <source>
        <strain evidence="3">MIT 98-5489</strain>
    </source>
</reference>
<evidence type="ECO:0000313" key="2">
    <source>
        <dbReference type="EMBL" id="EEQ63173.1"/>
    </source>
</evidence>
<dbReference type="GO" id="GO:0016757">
    <property type="term" value="F:glycosyltransferase activity"/>
    <property type="evidence" value="ECO:0007669"/>
    <property type="project" value="UniProtKB-KW"/>
</dbReference>
<dbReference type="CDD" id="cd03820">
    <property type="entry name" value="GT4_AmsD-like"/>
    <property type="match status" value="1"/>
</dbReference>
<dbReference type="PANTHER" id="PTHR12526">
    <property type="entry name" value="GLYCOSYLTRANSFERASE"/>
    <property type="match status" value="1"/>
</dbReference>
<dbReference type="eggNOG" id="COG0438">
    <property type="taxonomic scope" value="Bacteria"/>
</dbReference>
<keyword evidence="3" id="KW-1185">Reference proteome</keyword>
<dbReference type="SUPFAM" id="SSF53756">
    <property type="entry name" value="UDP-Glycosyltransferase/glycogen phosphorylase"/>
    <property type="match status" value="1"/>
</dbReference>
<dbReference type="AlphaFoldDB" id="C5EZ58"/>
<accession>C5EZ58</accession>
<dbReference type="InterPro" id="IPR001296">
    <property type="entry name" value="Glyco_trans_1"/>
</dbReference>
<name>C5EZ58_9HELI</name>
<keyword evidence="2" id="KW-0808">Transferase</keyword>
<dbReference type="PANTHER" id="PTHR12526:SF630">
    <property type="entry name" value="GLYCOSYLTRANSFERASE"/>
    <property type="match status" value="1"/>
</dbReference>
<dbReference type="Pfam" id="PF00534">
    <property type="entry name" value="Glycos_transf_1"/>
    <property type="match status" value="1"/>
</dbReference>
<feature type="domain" description="Glycosyl transferase family 1" evidence="1">
    <location>
        <begin position="158"/>
        <end position="323"/>
    </location>
</feature>
<dbReference type="EMBL" id="DS990442">
    <property type="protein sequence ID" value="EEQ63173.1"/>
    <property type="molecule type" value="Genomic_DNA"/>
</dbReference>
<protein>
    <submittedName>
        <fullName evidence="2">Glycosyltransferase, group 1 family protein</fullName>
        <ecNumber evidence="2">2.4.-.-</ecNumber>
    </submittedName>
</protein>
<keyword evidence="2" id="KW-0328">Glycosyltransferase</keyword>
<dbReference type="Proteomes" id="UP000003953">
    <property type="component" value="Unassembled WGS sequence"/>
</dbReference>
<evidence type="ECO:0000313" key="3">
    <source>
        <dbReference type="Proteomes" id="UP000003953"/>
    </source>
</evidence>
<gene>
    <name evidence="2" type="ORF">HPMG_00630</name>
</gene>
<organism evidence="2 3">
    <name type="scientific">Helicobacter pullorum MIT 98-5489</name>
    <dbReference type="NCBI Taxonomy" id="537972"/>
    <lineage>
        <taxon>Bacteria</taxon>
        <taxon>Pseudomonadati</taxon>
        <taxon>Campylobacterota</taxon>
        <taxon>Epsilonproteobacteria</taxon>
        <taxon>Campylobacterales</taxon>
        <taxon>Helicobacteraceae</taxon>
        <taxon>Helicobacter</taxon>
    </lineage>
</organism>